<gene>
    <name evidence="7" type="ORF">JRO89_XS02G0204200</name>
</gene>
<evidence type="ECO:0000256" key="1">
    <source>
        <dbReference type="ARBA" id="ARBA00007178"/>
    </source>
</evidence>
<keyword evidence="4" id="KW-0708">Seed storage protein</keyword>
<keyword evidence="8" id="KW-1185">Reference proteome</keyword>
<evidence type="ECO:0000313" key="7">
    <source>
        <dbReference type="EMBL" id="KAH7575728.1"/>
    </source>
</evidence>
<evidence type="ECO:0000256" key="4">
    <source>
        <dbReference type="ARBA" id="ARBA00023129"/>
    </source>
</evidence>
<dbReference type="InterPro" id="IPR006044">
    <property type="entry name" value="11S_seedstore_pln"/>
</dbReference>
<protein>
    <recommendedName>
        <fullName evidence="6">Cupin type-1 domain-containing protein</fullName>
    </recommendedName>
</protein>
<reference evidence="7 8" key="1">
    <citation type="submission" date="2021-02" db="EMBL/GenBank/DDBJ databases">
        <title>Plant Genome Project.</title>
        <authorList>
            <person name="Zhang R.-G."/>
        </authorList>
    </citation>
    <scope>NUCLEOTIDE SEQUENCE [LARGE SCALE GENOMIC DNA]</scope>
    <source>
        <tissue evidence="7">Leaves</tissue>
    </source>
</reference>
<dbReference type="PANTHER" id="PTHR31189">
    <property type="entry name" value="OS03G0336100 PROTEIN-RELATED"/>
    <property type="match status" value="1"/>
</dbReference>
<dbReference type="Proteomes" id="UP000827721">
    <property type="component" value="Unassembled WGS sequence"/>
</dbReference>
<dbReference type="PANTHER" id="PTHR31189:SF45">
    <property type="entry name" value="OS09G0552500 PROTEIN"/>
    <property type="match status" value="1"/>
</dbReference>
<keyword evidence="2" id="KW-0732">Signal</keyword>
<dbReference type="CDD" id="cd02243">
    <property type="entry name" value="cupin_11S_legumin_C"/>
    <property type="match status" value="1"/>
</dbReference>
<dbReference type="InterPro" id="IPR050253">
    <property type="entry name" value="Seed_Storage-Functional"/>
</dbReference>
<keyword evidence="5" id="KW-1015">Disulfide bond</keyword>
<proteinExistence type="inferred from homology"/>
<dbReference type="Gene3D" id="2.60.120.10">
    <property type="entry name" value="Jelly Rolls"/>
    <property type="match status" value="1"/>
</dbReference>
<organism evidence="7 8">
    <name type="scientific">Xanthoceras sorbifolium</name>
    <dbReference type="NCBI Taxonomy" id="99658"/>
    <lineage>
        <taxon>Eukaryota</taxon>
        <taxon>Viridiplantae</taxon>
        <taxon>Streptophyta</taxon>
        <taxon>Embryophyta</taxon>
        <taxon>Tracheophyta</taxon>
        <taxon>Spermatophyta</taxon>
        <taxon>Magnoliopsida</taxon>
        <taxon>eudicotyledons</taxon>
        <taxon>Gunneridae</taxon>
        <taxon>Pentapetalae</taxon>
        <taxon>rosids</taxon>
        <taxon>malvids</taxon>
        <taxon>Sapindales</taxon>
        <taxon>Sapindaceae</taxon>
        <taxon>Xanthoceroideae</taxon>
        <taxon>Xanthoceras</taxon>
    </lineage>
</organism>
<accession>A0ABQ8IGI9</accession>
<dbReference type="Pfam" id="PF00190">
    <property type="entry name" value="Cupin_1"/>
    <property type="match status" value="1"/>
</dbReference>
<evidence type="ECO:0000313" key="8">
    <source>
        <dbReference type="Proteomes" id="UP000827721"/>
    </source>
</evidence>
<comment type="caution">
    <text evidence="7">The sequence shown here is derived from an EMBL/GenBank/DDBJ whole genome shotgun (WGS) entry which is preliminary data.</text>
</comment>
<evidence type="ECO:0000256" key="3">
    <source>
        <dbReference type="ARBA" id="ARBA00022761"/>
    </source>
</evidence>
<dbReference type="SUPFAM" id="SSF51182">
    <property type="entry name" value="RmlC-like cupins"/>
    <property type="match status" value="1"/>
</dbReference>
<evidence type="ECO:0000256" key="2">
    <source>
        <dbReference type="ARBA" id="ARBA00022729"/>
    </source>
</evidence>
<name>A0ABQ8IGI9_9ROSI</name>
<dbReference type="InterPro" id="IPR006045">
    <property type="entry name" value="Cupin_1"/>
</dbReference>
<dbReference type="EMBL" id="JAFEMO010000002">
    <property type="protein sequence ID" value="KAH7575728.1"/>
    <property type="molecule type" value="Genomic_DNA"/>
</dbReference>
<dbReference type="PRINTS" id="PR00439">
    <property type="entry name" value="11SGLOBULIN"/>
</dbReference>
<dbReference type="InterPro" id="IPR011051">
    <property type="entry name" value="RmlC_Cupin_sf"/>
</dbReference>
<keyword evidence="3" id="KW-0758">Storage protein</keyword>
<dbReference type="SMART" id="SM00835">
    <property type="entry name" value="Cupin_1"/>
    <property type="match status" value="1"/>
</dbReference>
<evidence type="ECO:0000256" key="5">
    <source>
        <dbReference type="ARBA" id="ARBA00023157"/>
    </source>
</evidence>
<dbReference type="InterPro" id="IPR014710">
    <property type="entry name" value="RmlC-like_jellyroll"/>
</dbReference>
<sequence>MLAKNQTGVLIVKLDPEERKSIPKPDQNVVDKWVRNKTKHLPDIHVEKAGTFTSFTGKNFPFLDGIGLSSSIVKLEADAMLSPIFTTDYSVQVFYVAKGSGKVQITGLNSKLVLDNKIIAGQVLVVPRFFTVAVIAEDEGMECFSIKTTSRPSDAADFAKQSVLNALAPSILQSSLNVSPEFVKFIKAQMAKTDILIPPMN</sequence>
<feature type="domain" description="Cupin type-1" evidence="6">
    <location>
        <begin position="39"/>
        <end position="184"/>
    </location>
</feature>
<comment type="similarity">
    <text evidence="1">Belongs to the 11S seed storage protein (globulins) family.</text>
</comment>
<evidence type="ECO:0000259" key="6">
    <source>
        <dbReference type="SMART" id="SM00835"/>
    </source>
</evidence>